<evidence type="ECO:0000313" key="2">
    <source>
        <dbReference type="EMBL" id="TXD69161.1"/>
    </source>
</evidence>
<dbReference type="OrthoDB" id="128937at2"/>
<gene>
    <name evidence="2" type="ORF">ESV24_08955</name>
</gene>
<evidence type="ECO:0000313" key="3">
    <source>
        <dbReference type="Proteomes" id="UP000321945"/>
    </source>
</evidence>
<proteinExistence type="predicted"/>
<organism evidence="2 3">
    <name type="scientific">Aequorivita lipolytica</name>
    <dbReference type="NCBI Taxonomy" id="153267"/>
    <lineage>
        <taxon>Bacteria</taxon>
        <taxon>Pseudomonadati</taxon>
        <taxon>Bacteroidota</taxon>
        <taxon>Flavobacteriia</taxon>
        <taxon>Flavobacteriales</taxon>
        <taxon>Flavobacteriaceae</taxon>
        <taxon>Aequorivita</taxon>
    </lineage>
</organism>
<keyword evidence="2" id="KW-0449">Lipoprotein</keyword>
<feature type="signal peptide" evidence="1">
    <location>
        <begin position="1"/>
        <end position="21"/>
    </location>
</feature>
<dbReference type="Proteomes" id="UP000321945">
    <property type="component" value="Unassembled WGS sequence"/>
</dbReference>
<name>A0A5C6YNZ8_9FLAO</name>
<dbReference type="AlphaFoldDB" id="A0A5C6YNZ8"/>
<accession>A0A5C6YNZ8</accession>
<dbReference type="Gene3D" id="2.50.20.10">
    <property type="entry name" value="Lipoprotein localisation LolA/LolB/LppX"/>
    <property type="match status" value="1"/>
</dbReference>
<keyword evidence="3" id="KW-1185">Reference proteome</keyword>
<dbReference type="RefSeq" id="WP_111815868.1">
    <property type="nucleotide sequence ID" value="NZ_CBCRZQ010000005.1"/>
</dbReference>
<keyword evidence="1" id="KW-0732">Signal</keyword>
<comment type="caution">
    <text evidence="2">The sequence shown here is derived from an EMBL/GenBank/DDBJ whole genome shotgun (WGS) entry which is preliminary data.</text>
</comment>
<dbReference type="EMBL" id="VORU01000006">
    <property type="protein sequence ID" value="TXD69161.1"/>
    <property type="molecule type" value="Genomic_DNA"/>
</dbReference>
<sequence>MKIIKTLTIAFLLTAIAPVSAQTADEIINNYFENTGGKTAWENLKSVKMTATANAQGMEIPVEIFQTKDGKQLIKINFQGQEITQLAFDGEIMWSTNFMTMQPEKSDAESTANMMKQTKDFPTPFLNYKDKGFTVELMGKETKEGTDTYKIKLTQSPVMVDGVEQPNVSYHYFDTETFVPIVTESEIAQGPMKGQMNVSTMSDYQEVDGLYFPFALSMAGQGIQLKEVVLNPEIDVAMFTFPATAADSEKK</sequence>
<feature type="chain" id="PRO_5022940576" evidence="1">
    <location>
        <begin position="22"/>
        <end position="251"/>
    </location>
</feature>
<protein>
    <submittedName>
        <fullName evidence="2">Outer membrane lipoprotein-sorting protein</fullName>
    </submittedName>
</protein>
<evidence type="ECO:0000256" key="1">
    <source>
        <dbReference type="SAM" id="SignalP"/>
    </source>
</evidence>
<reference evidence="2 3" key="1">
    <citation type="submission" date="2019-08" db="EMBL/GenBank/DDBJ databases">
        <title>Genome of Aequorivita lipolytica Y10-2 (type strain).</title>
        <authorList>
            <person name="Bowman J.P."/>
        </authorList>
    </citation>
    <scope>NUCLEOTIDE SEQUENCE [LARGE SCALE GENOMIC DNA]</scope>
    <source>
        <strain evidence="2 3">Y10-2</strain>
    </source>
</reference>